<comment type="catalytic activity">
    <reaction evidence="13">
        <text>a lipid A disaccharide + ATP = a lipid IVA + ADP + H(+)</text>
        <dbReference type="Rhea" id="RHEA:67840"/>
        <dbReference type="ChEBI" id="CHEBI:15378"/>
        <dbReference type="ChEBI" id="CHEBI:30616"/>
        <dbReference type="ChEBI" id="CHEBI:176343"/>
        <dbReference type="ChEBI" id="CHEBI:176425"/>
        <dbReference type="ChEBI" id="CHEBI:456216"/>
        <dbReference type="EC" id="2.7.1.130"/>
    </reaction>
</comment>
<comment type="caution">
    <text evidence="14">The sequence shown here is derived from an EMBL/GenBank/DDBJ whole genome shotgun (WGS) entry which is preliminary data.</text>
</comment>
<evidence type="ECO:0000256" key="10">
    <source>
        <dbReference type="ARBA" id="ARBA00022840"/>
    </source>
</evidence>
<dbReference type="InterPro" id="IPR003758">
    <property type="entry name" value="LpxK"/>
</dbReference>
<dbReference type="PANTHER" id="PTHR42724">
    <property type="entry name" value="TETRAACYLDISACCHARIDE 4'-KINASE"/>
    <property type="match status" value="1"/>
</dbReference>
<evidence type="ECO:0000256" key="11">
    <source>
        <dbReference type="ARBA" id="ARBA00023098"/>
    </source>
</evidence>
<organism evidence="14 15">
    <name type="scientific">Wohlfahrtiimonas chitiniclastica</name>
    <dbReference type="NCBI Taxonomy" id="400946"/>
    <lineage>
        <taxon>Bacteria</taxon>
        <taxon>Pseudomonadati</taxon>
        <taxon>Pseudomonadota</taxon>
        <taxon>Gammaproteobacteria</taxon>
        <taxon>Cardiobacteriales</taxon>
        <taxon>Ignatzschineriaceae</taxon>
        <taxon>Wohlfahrtiimonas</taxon>
    </lineage>
</organism>
<feature type="binding site" evidence="13">
    <location>
        <begin position="53"/>
        <end position="60"/>
    </location>
    <ligand>
        <name>ATP</name>
        <dbReference type="ChEBI" id="CHEBI:30616"/>
    </ligand>
</feature>
<reference evidence="14" key="1">
    <citation type="submission" date="2021-03" db="EMBL/GenBank/DDBJ databases">
        <title>Identification and antibiotic profiling of Wohlfahrtiimonas chitiniclastica, an underestimated human pathogen.</title>
        <authorList>
            <person name="Kopf A."/>
            <person name="Bunk B."/>
            <person name="Coldewey S."/>
            <person name="Gunzer F."/>
            <person name="Riedel T."/>
            <person name="Schroettner P."/>
        </authorList>
    </citation>
    <scope>NUCLEOTIDE SEQUENCE</scope>
    <source>
        <strain evidence="14">DSM 100917</strain>
    </source>
</reference>
<keyword evidence="9 13" id="KW-0418">Kinase</keyword>
<dbReference type="NCBIfam" id="TIGR00682">
    <property type="entry name" value="lpxK"/>
    <property type="match status" value="1"/>
</dbReference>
<dbReference type="RefSeq" id="WP_213401920.1">
    <property type="nucleotide sequence ID" value="NZ_JAGIBT010000001.1"/>
</dbReference>
<keyword evidence="5 13" id="KW-0444">Lipid biosynthesis</keyword>
<keyword evidence="8 13" id="KW-0547">Nucleotide-binding</keyword>
<dbReference type="GO" id="GO:0009245">
    <property type="term" value="P:lipid A biosynthetic process"/>
    <property type="evidence" value="ECO:0007669"/>
    <property type="project" value="UniProtKB-UniRule"/>
</dbReference>
<gene>
    <name evidence="13" type="primary">lpxK</name>
    <name evidence="14" type="ORF">J7561_02205</name>
</gene>
<sequence>MQAPKFWQHKGIIAHLLWPLSWLYQMAARRVMHKKLAAIKCLPVPVIVVGNINVGGTGKTPVTIALIAALQKKGYCVGLISRGYGRTSEGCIVADETSSPKVLGDEPYLIREKTGVAVAVCADRHQAGIALLNAAPDIDVIISDDGLQHYALARDFEIAVIGEQGVGNGYVMPAGPLREPVSRLASVSAIVSKVPCDDLTPYIDRCYDLKQTIGLPYPLHQPTITTNWCNLTHASAVAGIAHPDNFFRALKAQGVHITPYPFDDHHAFCEQDFAKIRDPIVMTEKDAVKCTHILKDRAVFVVPLETTLPDALITNITHCIQKKVDAISLKERRLNV</sequence>
<dbReference type="SUPFAM" id="SSF52540">
    <property type="entry name" value="P-loop containing nucleoside triphosphate hydrolases"/>
    <property type="match status" value="1"/>
</dbReference>
<dbReference type="Pfam" id="PF02606">
    <property type="entry name" value="LpxK"/>
    <property type="match status" value="1"/>
</dbReference>
<dbReference type="EMBL" id="JAGIBU010000001">
    <property type="protein sequence ID" value="MBS7824016.1"/>
    <property type="molecule type" value="Genomic_DNA"/>
</dbReference>
<evidence type="ECO:0000256" key="7">
    <source>
        <dbReference type="ARBA" id="ARBA00022679"/>
    </source>
</evidence>
<evidence type="ECO:0000313" key="15">
    <source>
        <dbReference type="Proteomes" id="UP000680020"/>
    </source>
</evidence>
<accession>A0AB35BYA0</accession>
<evidence type="ECO:0000256" key="5">
    <source>
        <dbReference type="ARBA" id="ARBA00022516"/>
    </source>
</evidence>
<dbReference type="InterPro" id="IPR027417">
    <property type="entry name" value="P-loop_NTPase"/>
</dbReference>
<dbReference type="EC" id="2.7.1.130" evidence="3 13"/>
<dbReference type="PANTHER" id="PTHR42724:SF1">
    <property type="entry name" value="TETRAACYLDISACCHARIDE 4'-KINASE, MITOCHONDRIAL-RELATED"/>
    <property type="match status" value="1"/>
</dbReference>
<dbReference type="AlphaFoldDB" id="A0AB35BYA0"/>
<dbReference type="GO" id="GO:0005886">
    <property type="term" value="C:plasma membrane"/>
    <property type="evidence" value="ECO:0007669"/>
    <property type="project" value="TreeGrafter"/>
</dbReference>
<protein>
    <recommendedName>
        <fullName evidence="4 13">Tetraacyldisaccharide 4'-kinase</fullName>
        <ecNumber evidence="3 13">2.7.1.130</ecNumber>
    </recommendedName>
    <alternativeName>
        <fullName evidence="12 13">Lipid A 4'-kinase</fullName>
    </alternativeName>
</protein>
<dbReference type="Proteomes" id="UP000680020">
    <property type="component" value="Unassembled WGS sequence"/>
</dbReference>
<evidence type="ECO:0000256" key="2">
    <source>
        <dbReference type="ARBA" id="ARBA00004870"/>
    </source>
</evidence>
<dbReference type="GO" id="GO:0009244">
    <property type="term" value="P:lipopolysaccharide core region biosynthetic process"/>
    <property type="evidence" value="ECO:0007669"/>
    <property type="project" value="TreeGrafter"/>
</dbReference>
<evidence type="ECO:0000256" key="4">
    <source>
        <dbReference type="ARBA" id="ARBA00016436"/>
    </source>
</evidence>
<proteinExistence type="inferred from homology"/>
<dbReference type="GO" id="GO:0009029">
    <property type="term" value="F:lipid-A 4'-kinase activity"/>
    <property type="evidence" value="ECO:0007669"/>
    <property type="project" value="UniProtKB-UniRule"/>
</dbReference>
<keyword evidence="6 13" id="KW-0441">Lipid A biosynthesis</keyword>
<name>A0AB35BYA0_9GAMM</name>
<evidence type="ECO:0000256" key="6">
    <source>
        <dbReference type="ARBA" id="ARBA00022556"/>
    </source>
</evidence>
<evidence type="ECO:0000256" key="9">
    <source>
        <dbReference type="ARBA" id="ARBA00022777"/>
    </source>
</evidence>
<evidence type="ECO:0000256" key="3">
    <source>
        <dbReference type="ARBA" id="ARBA00012071"/>
    </source>
</evidence>
<keyword evidence="11 13" id="KW-0443">Lipid metabolism</keyword>
<evidence type="ECO:0000256" key="12">
    <source>
        <dbReference type="ARBA" id="ARBA00029757"/>
    </source>
</evidence>
<comment type="similarity">
    <text evidence="13">Belongs to the LpxK family.</text>
</comment>
<comment type="function">
    <text evidence="1 13">Transfers the gamma-phosphate of ATP to the 4'-position of a tetraacyldisaccharide 1-phosphate intermediate (termed DS-1-P) to form tetraacyldisaccharide 1,4'-bis-phosphate (lipid IVA).</text>
</comment>
<keyword evidence="7 13" id="KW-0808">Transferase</keyword>
<evidence type="ECO:0000256" key="8">
    <source>
        <dbReference type="ARBA" id="ARBA00022741"/>
    </source>
</evidence>
<keyword evidence="10 13" id="KW-0067">ATP-binding</keyword>
<comment type="pathway">
    <text evidence="2 13">Glycolipid biosynthesis; lipid IV(A) biosynthesis; lipid IV(A) from (3R)-3-hydroxytetradecanoyl-[acyl-carrier-protein] and UDP-N-acetyl-alpha-D-glucosamine: step 6/6.</text>
</comment>
<dbReference type="GO" id="GO:0005524">
    <property type="term" value="F:ATP binding"/>
    <property type="evidence" value="ECO:0007669"/>
    <property type="project" value="UniProtKB-UniRule"/>
</dbReference>
<evidence type="ECO:0000256" key="1">
    <source>
        <dbReference type="ARBA" id="ARBA00002274"/>
    </source>
</evidence>
<evidence type="ECO:0000256" key="13">
    <source>
        <dbReference type="HAMAP-Rule" id="MF_00409"/>
    </source>
</evidence>
<evidence type="ECO:0000313" key="14">
    <source>
        <dbReference type="EMBL" id="MBS7824016.1"/>
    </source>
</evidence>
<dbReference type="HAMAP" id="MF_00409">
    <property type="entry name" value="LpxK"/>
    <property type="match status" value="1"/>
</dbReference>